<dbReference type="Proteomes" id="UP000287908">
    <property type="component" value="Unassembled WGS sequence"/>
</dbReference>
<keyword evidence="2" id="KW-0547">Nucleotide-binding</keyword>
<dbReference type="PANTHER" id="PTHR30258:SF1">
    <property type="entry name" value="PROTEIN TRANSPORT PROTEIN HOFB HOMOLOG"/>
    <property type="match status" value="1"/>
</dbReference>
<dbReference type="AlphaFoldDB" id="A0A432ZD43"/>
<evidence type="ECO:0000259" key="4">
    <source>
        <dbReference type="PROSITE" id="PS00662"/>
    </source>
</evidence>
<dbReference type="GO" id="GO:0005886">
    <property type="term" value="C:plasma membrane"/>
    <property type="evidence" value="ECO:0007669"/>
    <property type="project" value="TreeGrafter"/>
</dbReference>
<dbReference type="CDD" id="cd01129">
    <property type="entry name" value="PulE-GspE-like"/>
    <property type="match status" value="1"/>
</dbReference>
<dbReference type="Pfam" id="PF00437">
    <property type="entry name" value="T2SSE"/>
    <property type="match status" value="1"/>
</dbReference>
<dbReference type="InterPro" id="IPR003593">
    <property type="entry name" value="AAA+_ATPase"/>
</dbReference>
<comment type="caution">
    <text evidence="5">The sequence shown here is derived from an EMBL/GenBank/DDBJ whole genome shotgun (WGS) entry which is preliminary data.</text>
</comment>
<feature type="domain" description="Bacterial type II secretion system protein E" evidence="4">
    <location>
        <begin position="294"/>
        <end position="308"/>
    </location>
</feature>
<gene>
    <name evidence="5" type="ORF">CWI81_06995</name>
</gene>
<proteinExistence type="inferred from homology"/>
<sequence length="445" mass="49392">MTSPMHYLGQCRNLPRSRLPLESQLAAGLTIPEQSICILHHSDEMTLLAISDSLRLTQSTVSFFWQQLSNSPLYLLALESLPSTPLADSIEDINQWLQQLLEYSLQQQASDIHLEPQQSEWRIRLRIAGQLITAVKLNSEHGKQLSARIKVLADLDITEHFQPQDGRFSARPTDGQSRDFRVSCCPVINGEKIVIRCLGTLTKLPSLSQLSFSSQQLLCIEQALKQSQGLILVTGPTGSGKTSTLYSMLQRLNPRELNICTVEDPVEIRFDGINQVPVNPRRQLTFASILKTLLRQDPDVLLVGEIRDGETARVALQAAQTGHLVLATLHTNSAIDSIVRLRALGLPEDEIFSALSLLMSQRLLRKLCSNCSGKGCHSCDNGYLGQLAIFEVIPCLNQGHNRTLTASNLAKYLQARELPTLYQHALEHVTAGRTSRAQAGRLIDE</sequence>
<name>A0A432ZD43_9GAMM</name>
<dbReference type="GO" id="GO:0016887">
    <property type="term" value="F:ATP hydrolysis activity"/>
    <property type="evidence" value="ECO:0007669"/>
    <property type="project" value="TreeGrafter"/>
</dbReference>
<evidence type="ECO:0000313" key="6">
    <source>
        <dbReference type="Proteomes" id="UP000287908"/>
    </source>
</evidence>
<dbReference type="InterPro" id="IPR027417">
    <property type="entry name" value="P-loop_NTPase"/>
</dbReference>
<evidence type="ECO:0000256" key="2">
    <source>
        <dbReference type="ARBA" id="ARBA00022741"/>
    </source>
</evidence>
<evidence type="ECO:0000313" key="5">
    <source>
        <dbReference type="EMBL" id="RUO75868.1"/>
    </source>
</evidence>
<dbReference type="PANTHER" id="PTHR30258">
    <property type="entry name" value="TYPE II SECRETION SYSTEM PROTEIN GSPE-RELATED"/>
    <property type="match status" value="1"/>
</dbReference>
<reference evidence="5 6" key="1">
    <citation type="journal article" date="2011" name="Front. Microbiol.">
        <title>Genomic signatures of strain selection and enhancement in Bacillus atrophaeus var. globigii, a historical biowarfare simulant.</title>
        <authorList>
            <person name="Gibbons H.S."/>
            <person name="Broomall S.M."/>
            <person name="McNew L.A."/>
            <person name="Daligault H."/>
            <person name="Chapman C."/>
            <person name="Bruce D."/>
            <person name="Karavis M."/>
            <person name="Krepps M."/>
            <person name="McGregor P.A."/>
            <person name="Hong C."/>
            <person name="Park K.H."/>
            <person name="Akmal A."/>
            <person name="Feldman A."/>
            <person name="Lin J.S."/>
            <person name="Chang W.E."/>
            <person name="Higgs B.W."/>
            <person name="Demirev P."/>
            <person name="Lindquist J."/>
            <person name="Liem A."/>
            <person name="Fochler E."/>
            <person name="Read T.D."/>
            <person name="Tapia R."/>
            <person name="Johnson S."/>
            <person name="Bishop-Lilly K.A."/>
            <person name="Detter C."/>
            <person name="Han C."/>
            <person name="Sozhamannan S."/>
            <person name="Rosenzweig C.N."/>
            <person name="Skowronski E.W."/>
        </authorList>
    </citation>
    <scope>NUCLEOTIDE SEQUENCE [LARGE SCALE GENOMIC DNA]</scope>
    <source>
        <strain evidence="5 6">CL-SP19</strain>
    </source>
</reference>
<keyword evidence="6" id="KW-1185">Reference proteome</keyword>
<dbReference type="OrthoDB" id="9776961at2"/>
<dbReference type="Gene3D" id="3.40.50.300">
    <property type="entry name" value="P-loop containing nucleotide triphosphate hydrolases"/>
    <property type="match status" value="1"/>
</dbReference>
<dbReference type="SMART" id="SM00382">
    <property type="entry name" value="AAA"/>
    <property type="match status" value="1"/>
</dbReference>
<keyword evidence="3" id="KW-0067">ATP-binding</keyword>
<dbReference type="InterPro" id="IPR001482">
    <property type="entry name" value="T2SS/T4SS_dom"/>
</dbReference>
<comment type="similarity">
    <text evidence="1">Belongs to the GSP E family.</text>
</comment>
<dbReference type="EMBL" id="PIQF01000002">
    <property type="protein sequence ID" value="RUO75868.1"/>
    <property type="molecule type" value="Genomic_DNA"/>
</dbReference>
<evidence type="ECO:0000256" key="1">
    <source>
        <dbReference type="ARBA" id="ARBA00006611"/>
    </source>
</evidence>
<dbReference type="SUPFAM" id="SSF52540">
    <property type="entry name" value="P-loop containing nucleoside triphosphate hydrolases"/>
    <property type="match status" value="1"/>
</dbReference>
<evidence type="ECO:0000256" key="3">
    <source>
        <dbReference type="ARBA" id="ARBA00022840"/>
    </source>
</evidence>
<organism evidence="5 6">
    <name type="scientific">Idiomarina seosinensis</name>
    <dbReference type="NCBI Taxonomy" id="281739"/>
    <lineage>
        <taxon>Bacteria</taxon>
        <taxon>Pseudomonadati</taxon>
        <taxon>Pseudomonadota</taxon>
        <taxon>Gammaproteobacteria</taxon>
        <taxon>Alteromonadales</taxon>
        <taxon>Idiomarinaceae</taxon>
        <taxon>Idiomarina</taxon>
    </lineage>
</organism>
<dbReference type="GO" id="GO:0005524">
    <property type="term" value="F:ATP binding"/>
    <property type="evidence" value="ECO:0007669"/>
    <property type="project" value="UniProtKB-KW"/>
</dbReference>
<protein>
    <submittedName>
        <fullName evidence="5">Type II secretion system protein GspE</fullName>
    </submittedName>
</protein>
<accession>A0A432ZD43</accession>
<dbReference type="Gene3D" id="3.30.450.90">
    <property type="match status" value="1"/>
</dbReference>
<dbReference type="PROSITE" id="PS00662">
    <property type="entry name" value="T2SP_E"/>
    <property type="match status" value="1"/>
</dbReference>